<dbReference type="OrthoDB" id="4034365at2759"/>
<name>A0A109UZC0_9SACH</name>
<dbReference type="GO" id="GO:0000736">
    <property type="term" value="P:double-strand break repair via single-strand annealing, removal of nonhomologous ends"/>
    <property type="evidence" value="ECO:0007669"/>
    <property type="project" value="InterPro"/>
</dbReference>
<evidence type="ECO:0000313" key="3">
    <source>
        <dbReference type="Proteomes" id="UP000243052"/>
    </source>
</evidence>
<dbReference type="AlphaFoldDB" id="A0A109UZC0"/>
<accession>A0A109UZC0</accession>
<dbReference type="Pfam" id="PF11561">
    <property type="entry name" value="Saw1"/>
    <property type="match status" value="1"/>
</dbReference>
<feature type="region of interest" description="Disordered" evidence="1">
    <location>
        <begin position="208"/>
        <end position="260"/>
    </location>
</feature>
<dbReference type="Proteomes" id="UP000243052">
    <property type="component" value="Chromosome v"/>
</dbReference>
<proteinExistence type="predicted"/>
<reference evidence="2 3" key="1">
    <citation type="submission" date="2016-01" db="EMBL/GenBank/DDBJ databases">
        <title>Genome sequence of the yeast Holleya sinecauda.</title>
        <authorList>
            <person name="Dietrich F.S."/>
        </authorList>
    </citation>
    <scope>NUCLEOTIDE SEQUENCE [LARGE SCALE GENOMIC DNA]</scope>
    <source>
        <strain evidence="2 3">ATCC 58844</strain>
    </source>
</reference>
<protein>
    <submittedName>
        <fullName evidence="2">HEL070Wp</fullName>
    </submittedName>
</protein>
<dbReference type="InterPro" id="IPR021624">
    <property type="entry name" value="Saw1"/>
</dbReference>
<dbReference type="GeneID" id="28724488"/>
<gene>
    <name evidence="2" type="ORF">AW171_hschr53145</name>
</gene>
<evidence type="ECO:0000256" key="1">
    <source>
        <dbReference type="SAM" id="MobiDB-lite"/>
    </source>
</evidence>
<evidence type="ECO:0000313" key="2">
    <source>
        <dbReference type="EMBL" id="AMD21210.1"/>
    </source>
</evidence>
<organism evidence="2 3">
    <name type="scientific">Eremothecium sinecaudum</name>
    <dbReference type="NCBI Taxonomy" id="45286"/>
    <lineage>
        <taxon>Eukaryota</taxon>
        <taxon>Fungi</taxon>
        <taxon>Dikarya</taxon>
        <taxon>Ascomycota</taxon>
        <taxon>Saccharomycotina</taxon>
        <taxon>Saccharomycetes</taxon>
        <taxon>Saccharomycetales</taxon>
        <taxon>Saccharomycetaceae</taxon>
        <taxon>Eremothecium</taxon>
    </lineage>
</organism>
<dbReference type="RefSeq" id="XP_017988206.1">
    <property type="nucleotide sequence ID" value="XM_018132513.1"/>
</dbReference>
<dbReference type="STRING" id="45286.A0A109UZC0"/>
<dbReference type="EMBL" id="CP014245">
    <property type="protein sequence ID" value="AMD21210.1"/>
    <property type="molecule type" value="Genomic_DNA"/>
</dbReference>
<dbReference type="GO" id="GO:0070336">
    <property type="term" value="F:flap-structured DNA binding"/>
    <property type="evidence" value="ECO:0007669"/>
    <property type="project" value="InterPro"/>
</dbReference>
<keyword evidence="3" id="KW-1185">Reference proteome</keyword>
<feature type="compositionally biased region" description="Acidic residues" evidence="1">
    <location>
        <begin position="236"/>
        <end position="250"/>
    </location>
</feature>
<sequence length="296" mass="33695">MPSTLALVNIAQGIVLQLRIFINRNEIANKLKDADPVFETPLLSNNALVRLKSPFLRVHLSNEDTKNLCYELRDDLLFALYELASPALQDGLLKKLKVGGYLEFYDILNEVQKLSELKPGAINKDSPISGLNLHTTHIERLEKHKYKLHFKHNWEVDLVIADIRKLTKWRRLLLLRGNISSNNNPARGIGFTVPNNVPYVLIPKAVTDDPEEIPQESTSLADATDTTKDPVPNLLEESEDEIPESVEDDKEQQQASQDIKKKVSVKYKYSTVLNLGNLIQVHVLRRSHRNNRRAKT</sequence>